<name>A0ABD0VSB5_DENTH</name>
<dbReference type="InterPro" id="IPR040256">
    <property type="entry name" value="At4g02000-like"/>
</dbReference>
<dbReference type="InterPro" id="IPR026960">
    <property type="entry name" value="RVT-Znf"/>
</dbReference>
<evidence type="ECO:0008006" key="6">
    <source>
        <dbReference type="Google" id="ProtNLM"/>
    </source>
</evidence>
<protein>
    <recommendedName>
        <fullName evidence="6">DUF4283 domain-containing protein</fullName>
    </recommendedName>
</protein>
<accession>A0ABD0VSB5</accession>
<evidence type="ECO:0000313" key="5">
    <source>
        <dbReference type="Proteomes" id="UP001552299"/>
    </source>
</evidence>
<comment type="caution">
    <text evidence="4">The sequence shown here is derived from an EMBL/GenBank/DDBJ whole genome shotgun (WGS) entry which is preliminary data.</text>
</comment>
<dbReference type="PANTHER" id="PTHR31286">
    <property type="entry name" value="GLYCINE-RICH CELL WALL STRUCTURAL PROTEIN 1.8-LIKE"/>
    <property type="match status" value="1"/>
</dbReference>
<sequence>MAGPSSSNPWFAKDSKSRSFKEVVEGASGVKIDFVHSTVKGLPALLFEDSVVSKLATPFSFTLVGKFMLKRPNIDTIRKFFVNLKLSGTFSVGLMDQRHIAIQLSNDLDYSRIFARRDYYILGCQMRLLKWSPDFDVREESPIVPVWISFPNLRLHFFNHQVLFALASIFGRPLQTDQATSAISHPSVARVLVELDVTKKHPREVWLGSEFNGYFQRVEFENLPIFCVHCKMHGHSMAECFILHPSRRKHKENVQSSEGINVVANNIPEGANDAGENQNVHHVAEDTSRPVGNGDEFSGTHAESVEGLQGNKEIVDEQMLAVLKPVDASLKANCSENNFDRICCSENAIDNVDLQDRTVIRDLEEGELAGSPNLSDNPKAAPREQTQNEHDSSGMINSICRQNIVELTNCDEALQNNKTIELKVILIRLWIPTGIILREMRISQTRPVKWQMEPLINWNIGNANVFFWQDNWVDNLSIDRLLNTMSKDTCKVKDFITNDSWNLNKLSVLIPELIIQKIINIPFNLGNEDKLNFTLTNNNCFNAKKVWNYFRTKFPTNKVFSMVWHRNIPSTVSVFVWRLLHKFVPADDMLIDKGISVVSKCQCCFHVENINHIFVSGPVAVKLWYSVGFVVLVKLSGTDLGYGRVFVAPGGGLLVVGCDGGVGE</sequence>
<dbReference type="Pfam" id="PF14111">
    <property type="entry name" value="DUF4283"/>
    <property type="match status" value="1"/>
</dbReference>
<feature type="domain" description="DUF4283" evidence="3">
    <location>
        <begin position="60"/>
        <end position="137"/>
    </location>
</feature>
<feature type="region of interest" description="Disordered" evidence="1">
    <location>
        <begin position="365"/>
        <end position="393"/>
    </location>
</feature>
<keyword evidence="5" id="KW-1185">Reference proteome</keyword>
<evidence type="ECO:0000259" key="2">
    <source>
        <dbReference type="Pfam" id="PF13966"/>
    </source>
</evidence>
<proteinExistence type="predicted"/>
<evidence type="ECO:0000256" key="1">
    <source>
        <dbReference type="SAM" id="MobiDB-lite"/>
    </source>
</evidence>
<reference evidence="4 5" key="1">
    <citation type="journal article" date="2024" name="Plant Biotechnol. J.">
        <title>Dendrobium thyrsiflorum genome and its molecular insights into genes involved in important horticultural traits.</title>
        <authorList>
            <person name="Chen B."/>
            <person name="Wang J.Y."/>
            <person name="Zheng P.J."/>
            <person name="Li K.L."/>
            <person name="Liang Y.M."/>
            <person name="Chen X.F."/>
            <person name="Zhang C."/>
            <person name="Zhao X."/>
            <person name="He X."/>
            <person name="Zhang G.Q."/>
            <person name="Liu Z.J."/>
            <person name="Xu Q."/>
        </authorList>
    </citation>
    <scope>NUCLEOTIDE SEQUENCE [LARGE SCALE GENOMIC DNA]</scope>
    <source>
        <strain evidence="4">GZMU011</strain>
    </source>
</reference>
<organism evidence="4 5">
    <name type="scientific">Dendrobium thyrsiflorum</name>
    <name type="common">Pinecone-like raceme dendrobium</name>
    <name type="synonym">Orchid</name>
    <dbReference type="NCBI Taxonomy" id="117978"/>
    <lineage>
        <taxon>Eukaryota</taxon>
        <taxon>Viridiplantae</taxon>
        <taxon>Streptophyta</taxon>
        <taxon>Embryophyta</taxon>
        <taxon>Tracheophyta</taxon>
        <taxon>Spermatophyta</taxon>
        <taxon>Magnoliopsida</taxon>
        <taxon>Liliopsida</taxon>
        <taxon>Asparagales</taxon>
        <taxon>Orchidaceae</taxon>
        <taxon>Epidendroideae</taxon>
        <taxon>Malaxideae</taxon>
        <taxon>Dendrobiinae</taxon>
        <taxon>Dendrobium</taxon>
    </lineage>
</organism>
<gene>
    <name evidence="4" type="ORF">M5K25_002329</name>
</gene>
<dbReference type="Proteomes" id="UP001552299">
    <property type="component" value="Unassembled WGS sequence"/>
</dbReference>
<evidence type="ECO:0000313" key="4">
    <source>
        <dbReference type="EMBL" id="KAL0928089.1"/>
    </source>
</evidence>
<dbReference type="AlphaFoldDB" id="A0ABD0VSB5"/>
<feature type="domain" description="Reverse transcriptase zinc-binding" evidence="2">
    <location>
        <begin position="541"/>
        <end position="624"/>
    </location>
</feature>
<dbReference type="PANTHER" id="PTHR31286:SF179">
    <property type="entry name" value="RNASE H TYPE-1 DOMAIN-CONTAINING PROTEIN"/>
    <property type="match status" value="1"/>
</dbReference>
<dbReference type="Pfam" id="PF13966">
    <property type="entry name" value="zf-RVT"/>
    <property type="match status" value="1"/>
</dbReference>
<dbReference type="InterPro" id="IPR025558">
    <property type="entry name" value="DUF4283"/>
</dbReference>
<evidence type="ECO:0000259" key="3">
    <source>
        <dbReference type="Pfam" id="PF14111"/>
    </source>
</evidence>
<dbReference type="EMBL" id="JANQDX010000002">
    <property type="protein sequence ID" value="KAL0928089.1"/>
    <property type="molecule type" value="Genomic_DNA"/>
</dbReference>